<sequence>MFGPDFWMPGPEIKRKEQEIGLEGGRHLNGGINLSWNRHLSFVPRALHHNKIQITTLDLHEYRQMLVIQIFPVPVMRQLKTLILSFRYECEESIQFTNMDESKEPKWRVAPYLAGAENSTTLAMARDFKPFRPSFAYMHGQEKDCAWIGLFPILTDAHWPKLRIYHLYTVLLQSSS</sequence>
<name>A0ABR4A405_9LECA</name>
<dbReference type="Proteomes" id="UP001590950">
    <property type="component" value="Unassembled WGS sequence"/>
</dbReference>
<dbReference type="EMBL" id="JBEFKJ010000020">
    <property type="protein sequence ID" value="KAL2040595.1"/>
    <property type="molecule type" value="Genomic_DNA"/>
</dbReference>
<evidence type="ECO:0000313" key="1">
    <source>
        <dbReference type="EMBL" id="KAL2040595.1"/>
    </source>
</evidence>
<reference evidence="1 2" key="1">
    <citation type="submission" date="2024-09" db="EMBL/GenBank/DDBJ databases">
        <title>Rethinking Asexuality: The Enigmatic Case of Functional Sexual Genes in Lepraria (Stereocaulaceae).</title>
        <authorList>
            <person name="Doellman M."/>
            <person name="Sun Y."/>
            <person name="Barcenas-Pena A."/>
            <person name="Lumbsch H.T."/>
            <person name="Grewe F."/>
        </authorList>
    </citation>
    <scope>NUCLEOTIDE SEQUENCE [LARGE SCALE GENOMIC DNA]</scope>
    <source>
        <strain evidence="1 2">Mercado 3170</strain>
    </source>
</reference>
<proteinExistence type="predicted"/>
<comment type="caution">
    <text evidence="1">The sequence shown here is derived from an EMBL/GenBank/DDBJ whole genome shotgun (WGS) entry which is preliminary data.</text>
</comment>
<accession>A0ABR4A405</accession>
<keyword evidence="2" id="KW-1185">Reference proteome</keyword>
<protein>
    <submittedName>
        <fullName evidence="1">Uncharacterized protein</fullName>
    </submittedName>
</protein>
<gene>
    <name evidence="1" type="ORF">N7G274_006574</name>
</gene>
<organism evidence="1 2">
    <name type="scientific">Stereocaulon virgatum</name>
    <dbReference type="NCBI Taxonomy" id="373712"/>
    <lineage>
        <taxon>Eukaryota</taxon>
        <taxon>Fungi</taxon>
        <taxon>Dikarya</taxon>
        <taxon>Ascomycota</taxon>
        <taxon>Pezizomycotina</taxon>
        <taxon>Lecanoromycetes</taxon>
        <taxon>OSLEUM clade</taxon>
        <taxon>Lecanoromycetidae</taxon>
        <taxon>Lecanorales</taxon>
        <taxon>Lecanorineae</taxon>
        <taxon>Stereocaulaceae</taxon>
        <taxon>Stereocaulon</taxon>
    </lineage>
</organism>
<evidence type="ECO:0000313" key="2">
    <source>
        <dbReference type="Proteomes" id="UP001590950"/>
    </source>
</evidence>